<dbReference type="NCBIfam" id="TIGR01272">
    <property type="entry name" value="gluP"/>
    <property type="match status" value="1"/>
</dbReference>
<dbReference type="GO" id="GO:0005886">
    <property type="term" value="C:plasma membrane"/>
    <property type="evidence" value="ECO:0007669"/>
    <property type="project" value="UniProtKB-SubCell"/>
</dbReference>
<organism evidence="12 13">
    <name type="scientific">Sporocytophaga myxococcoides</name>
    <dbReference type="NCBI Taxonomy" id="153721"/>
    <lineage>
        <taxon>Bacteria</taxon>
        <taxon>Pseudomonadati</taxon>
        <taxon>Bacteroidota</taxon>
        <taxon>Cytophagia</taxon>
        <taxon>Cytophagales</taxon>
        <taxon>Cytophagaceae</taxon>
        <taxon>Sporocytophaga</taxon>
    </lineage>
</organism>
<dbReference type="STRING" id="153721.MYP_462"/>
<feature type="transmembrane region" description="Helical" evidence="11">
    <location>
        <begin position="301"/>
        <end position="321"/>
    </location>
</feature>
<dbReference type="PANTHER" id="PTHR43702:SF3">
    <property type="entry name" value="PROTEIN TSGA"/>
    <property type="match status" value="1"/>
</dbReference>
<feature type="transmembrane region" description="Helical" evidence="11">
    <location>
        <begin position="163"/>
        <end position="186"/>
    </location>
</feature>
<reference evidence="12 13" key="1">
    <citation type="submission" date="2014-09" db="EMBL/GenBank/DDBJ databases">
        <title>Sporocytophaga myxococcoides PG-01 genome sequencing.</title>
        <authorList>
            <person name="Liu L."/>
            <person name="Gao P.J."/>
            <person name="Chen G.J."/>
            <person name="Wang L.S."/>
        </authorList>
    </citation>
    <scope>NUCLEOTIDE SEQUENCE [LARGE SCALE GENOMIC DNA]</scope>
    <source>
        <strain evidence="12 13">PG-01</strain>
    </source>
</reference>
<dbReference type="eggNOG" id="COG0738">
    <property type="taxonomic scope" value="Bacteria"/>
</dbReference>
<evidence type="ECO:0000256" key="7">
    <source>
        <dbReference type="ARBA" id="ARBA00022597"/>
    </source>
</evidence>
<sequence>MRVEYENYYIVDVNYKMKIQPPPFQNTTLLAFSIIFFGWGLLTSLNGTLIAQLDYIFELDDFKKSLINLTFFGTYFFVALAFFLFSEYKKDLLSFFGYKYLTVTGLGIAAAGAYLFYPASTLLSFPLFMGGLFVLASGITLLQISANTYIVNLGSSQNSFSRLTVVQALNSLGATLGPILGTFLIMKTASLTHEEISLLQPDQLLSFRKIQAIAVQSPYWTVAIWLIILGSLIFFLPMPDLVKNNQTTQHNNENISKQNLYLAALGIFMYVGAEVTIGSNLGAIIDQYCPELTSDKATVIYAYWALAMAGRFAGGFILQYVNGGKLLFIFALSTLCLLTVGIAGIEEFSIYALAAIGFFNSIMFPGIFASGLHKLGEYTGRGASLLIMGIAGGAIIPLIYKSLSSFSGLKAALIIAFICYVYIAFYGRYFQKHSEIVE</sequence>
<feature type="transmembrane region" description="Helical" evidence="11">
    <location>
        <begin position="97"/>
        <end position="117"/>
    </location>
</feature>
<dbReference type="InterPro" id="IPR050375">
    <property type="entry name" value="MFS_TsgA-like"/>
</dbReference>
<gene>
    <name evidence="12" type="ORF">MYP_462</name>
</gene>
<dbReference type="Pfam" id="PF07690">
    <property type="entry name" value="MFS_1"/>
    <property type="match status" value="1"/>
</dbReference>
<dbReference type="AlphaFoldDB" id="A0A098L8T6"/>
<dbReference type="EMBL" id="BBLT01000001">
    <property type="protein sequence ID" value="GAL83236.1"/>
    <property type="molecule type" value="Genomic_DNA"/>
</dbReference>
<comment type="similarity">
    <text evidence="3">Belongs to the major facilitator superfamily. FHS transporter (TC 2.A.1.7) family.</text>
</comment>
<dbReference type="InterPro" id="IPR005964">
    <property type="entry name" value="Glc/Gal_transptr_bac"/>
</dbReference>
<keyword evidence="10 11" id="KW-0472">Membrane</keyword>
<keyword evidence="5" id="KW-1003">Cell membrane</keyword>
<dbReference type="Proteomes" id="UP000030185">
    <property type="component" value="Unassembled WGS sequence"/>
</dbReference>
<feature type="transmembrane region" description="Helical" evidence="11">
    <location>
        <begin position="351"/>
        <end position="370"/>
    </location>
</feature>
<feature type="transmembrane region" description="Helical" evidence="11">
    <location>
        <begin position="406"/>
        <end position="425"/>
    </location>
</feature>
<evidence type="ECO:0000256" key="6">
    <source>
        <dbReference type="ARBA" id="ARBA00022519"/>
    </source>
</evidence>
<accession>A0A098L8T6</accession>
<keyword evidence="13" id="KW-1185">Reference proteome</keyword>
<evidence type="ECO:0000256" key="11">
    <source>
        <dbReference type="SAM" id="Phobius"/>
    </source>
</evidence>
<dbReference type="Gene3D" id="1.20.1250.20">
    <property type="entry name" value="MFS general substrate transporter like domains"/>
    <property type="match status" value="2"/>
</dbReference>
<feature type="transmembrane region" description="Helical" evidence="11">
    <location>
        <begin position="219"/>
        <end position="238"/>
    </location>
</feature>
<feature type="transmembrane region" description="Helical" evidence="11">
    <location>
        <begin position="123"/>
        <end position="142"/>
    </location>
</feature>
<evidence type="ECO:0000256" key="8">
    <source>
        <dbReference type="ARBA" id="ARBA00022692"/>
    </source>
</evidence>
<dbReference type="PANTHER" id="PTHR43702">
    <property type="entry name" value="L-FUCOSE-PROTON SYMPORTER"/>
    <property type="match status" value="1"/>
</dbReference>
<dbReference type="SUPFAM" id="SSF103473">
    <property type="entry name" value="MFS general substrate transporter"/>
    <property type="match status" value="1"/>
</dbReference>
<comment type="caution">
    <text evidence="12">The sequence shown here is derived from an EMBL/GenBank/DDBJ whole genome shotgun (WGS) entry which is preliminary data.</text>
</comment>
<evidence type="ECO:0000313" key="13">
    <source>
        <dbReference type="Proteomes" id="UP000030185"/>
    </source>
</evidence>
<evidence type="ECO:0000256" key="1">
    <source>
        <dbReference type="ARBA" id="ARBA00003321"/>
    </source>
</evidence>
<feature type="transmembrane region" description="Helical" evidence="11">
    <location>
        <begin position="65"/>
        <end position="85"/>
    </location>
</feature>
<dbReference type="InterPro" id="IPR036259">
    <property type="entry name" value="MFS_trans_sf"/>
</dbReference>
<comment type="function">
    <text evidence="1">Intake of glucose and galactose.</text>
</comment>
<keyword evidence="6" id="KW-0997">Cell inner membrane</keyword>
<dbReference type="InterPro" id="IPR011701">
    <property type="entry name" value="MFS"/>
</dbReference>
<evidence type="ECO:0000256" key="3">
    <source>
        <dbReference type="ARBA" id="ARBA00009120"/>
    </source>
</evidence>
<keyword evidence="4" id="KW-0813">Transport</keyword>
<name>A0A098L8T6_9BACT</name>
<evidence type="ECO:0000256" key="9">
    <source>
        <dbReference type="ARBA" id="ARBA00022989"/>
    </source>
</evidence>
<feature type="transmembrane region" description="Helical" evidence="11">
    <location>
        <begin position="26"/>
        <end position="45"/>
    </location>
</feature>
<evidence type="ECO:0000256" key="4">
    <source>
        <dbReference type="ARBA" id="ARBA00022448"/>
    </source>
</evidence>
<evidence type="ECO:0000256" key="10">
    <source>
        <dbReference type="ARBA" id="ARBA00023136"/>
    </source>
</evidence>
<dbReference type="GO" id="GO:0005354">
    <property type="term" value="F:galactose transmembrane transporter activity"/>
    <property type="evidence" value="ECO:0007669"/>
    <property type="project" value="InterPro"/>
</dbReference>
<proteinExistence type="inferred from homology"/>
<comment type="subcellular location">
    <subcellularLocation>
        <location evidence="2">Cell inner membrane</location>
        <topology evidence="2">Multi-pass membrane protein</topology>
    </subcellularLocation>
</comment>
<keyword evidence="7" id="KW-0762">Sugar transport</keyword>
<protein>
    <submittedName>
        <fullName evidence="12">MFS transporter</fullName>
    </submittedName>
</protein>
<dbReference type="GO" id="GO:1904659">
    <property type="term" value="P:D-glucose transmembrane transport"/>
    <property type="evidence" value="ECO:0007669"/>
    <property type="project" value="InterPro"/>
</dbReference>
<evidence type="ECO:0000256" key="2">
    <source>
        <dbReference type="ARBA" id="ARBA00004429"/>
    </source>
</evidence>
<evidence type="ECO:0000256" key="5">
    <source>
        <dbReference type="ARBA" id="ARBA00022475"/>
    </source>
</evidence>
<keyword evidence="8 11" id="KW-0812">Transmembrane</keyword>
<feature type="transmembrane region" description="Helical" evidence="11">
    <location>
        <begin position="382"/>
        <end position="400"/>
    </location>
</feature>
<evidence type="ECO:0000313" key="12">
    <source>
        <dbReference type="EMBL" id="GAL83236.1"/>
    </source>
</evidence>
<feature type="transmembrane region" description="Helical" evidence="11">
    <location>
        <begin position="326"/>
        <end position="345"/>
    </location>
</feature>
<feature type="transmembrane region" description="Helical" evidence="11">
    <location>
        <begin position="259"/>
        <end position="281"/>
    </location>
</feature>
<dbReference type="GO" id="GO:0055056">
    <property type="term" value="F:D-glucose transmembrane transporter activity"/>
    <property type="evidence" value="ECO:0007669"/>
    <property type="project" value="InterPro"/>
</dbReference>
<keyword evidence="9 11" id="KW-1133">Transmembrane helix</keyword>